<dbReference type="Gene3D" id="1.10.630.10">
    <property type="entry name" value="Cytochrome P450"/>
    <property type="match status" value="1"/>
</dbReference>
<dbReference type="EMBL" id="KE145370">
    <property type="protein sequence ID" value="EPE26503.1"/>
    <property type="molecule type" value="Genomic_DNA"/>
</dbReference>
<dbReference type="AlphaFoldDB" id="S3DIX6"/>
<dbReference type="OrthoDB" id="3366823at2759"/>
<keyword evidence="5 6" id="KW-0349">Heme</keyword>
<dbReference type="Pfam" id="PF00067">
    <property type="entry name" value="p450"/>
    <property type="match status" value="1"/>
</dbReference>
<dbReference type="PROSITE" id="PS00086">
    <property type="entry name" value="CYTOCHROME_P450"/>
    <property type="match status" value="1"/>
</dbReference>
<comment type="similarity">
    <text evidence="2 6">Belongs to the cytochrome P450 family.</text>
</comment>
<evidence type="ECO:0000256" key="1">
    <source>
        <dbReference type="ARBA" id="ARBA00001971"/>
    </source>
</evidence>
<gene>
    <name evidence="7" type="ORF">GLAREA_02416</name>
</gene>
<sequence>MPNILAAVAMGAISVYGALYAIMIYTQDSREPPLVTSSMPFIGSMISLARKKTKYYVELKTKYNHPIYTIRLPGTRLYVVNSLPLISAVQRQIKTLAFPPLEAKLASSVCGSSKTANDILMTNVNGDEGHWGYSVTFYKMIHTPLAPGPELDAMNRVMAQRVTAAIDALEAPKVTPLFEFVRQEITLATTDSVYGPKNPFKDPAISEAFWKFQPGIITLIIGILPSLLAKESIEAREFMTKAFIKYFSEGSHNSGAALIKARFEHSIDHKIPLEDIARYEVGGAIGLLTNTSPTSFWMIYHLYSSPLALSDCRDELAKIVVDEVVTDEAGQQTKFRTLDMTQVKTSCPILLSTLQEVLRLHTIGISTRLVMQDHMLDGKYLLKKGNTVMIPGPVQHSSTAHWGSDVAAFNHRRFLPDHKTHNPAAFRGFGGGSTLCPGRHFASTEILAFTALLVLRFEVEPTLGRWVRPTTEGAAMWETTPVPDWDVDVRISAREGGEGRWRVLVSDSERGMALAAEDL</sequence>
<dbReference type="InterPro" id="IPR001128">
    <property type="entry name" value="Cyt_P450"/>
</dbReference>
<keyword evidence="3 5" id="KW-0479">Metal-binding</keyword>
<protein>
    <submittedName>
        <fullName evidence="7">Cytochrome P450</fullName>
    </submittedName>
</protein>
<keyword evidence="6" id="KW-0503">Monooxygenase</keyword>
<reference evidence="7 8" key="1">
    <citation type="journal article" date="2013" name="BMC Genomics">
        <title>Genomics-driven discovery of the pneumocandin biosynthetic gene cluster in the fungus Glarea lozoyensis.</title>
        <authorList>
            <person name="Chen L."/>
            <person name="Yue Q."/>
            <person name="Zhang X."/>
            <person name="Xiang M."/>
            <person name="Wang C."/>
            <person name="Li S."/>
            <person name="Che Y."/>
            <person name="Ortiz-Lopez F.J."/>
            <person name="Bills G.F."/>
            <person name="Liu X."/>
            <person name="An Z."/>
        </authorList>
    </citation>
    <scope>NUCLEOTIDE SEQUENCE [LARGE SCALE GENOMIC DNA]</scope>
    <source>
        <strain evidence="8">ATCC 20868 / MF5171</strain>
    </source>
</reference>
<dbReference type="InterPro" id="IPR036396">
    <property type="entry name" value="Cyt_P450_sf"/>
</dbReference>
<dbReference type="InterPro" id="IPR002403">
    <property type="entry name" value="Cyt_P450_E_grp-IV"/>
</dbReference>
<dbReference type="RefSeq" id="XP_008085693.1">
    <property type="nucleotide sequence ID" value="XM_008087502.1"/>
</dbReference>
<accession>S3DIX6</accession>
<dbReference type="InterPro" id="IPR017972">
    <property type="entry name" value="Cyt_P450_CS"/>
</dbReference>
<dbReference type="PANTHER" id="PTHR47582:SF1">
    <property type="entry name" value="P450, PUTATIVE (EUROFUNG)-RELATED"/>
    <property type="match status" value="1"/>
</dbReference>
<dbReference type="eggNOG" id="KOG0684">
    <property type="taxonomic scope" value="Eukaryota"/>
</dbReference>
<dbReference type="PRINTS" id="PR00465">
    <property type="entry name" value="EP450IV"/>
</dbReference>
<evidence type="ECO:0000256" key="2">
    <source>
        <dbReference type="ARBA" id="ARBA00010617"/>
    </source>
</evidence>
<evidence type="ECO:0000313" key="7">
    <source>
        <dbReference type="EMBL" id="EPE26503.1"/>
    </source>
</evidence>
<name>S3DIX6_GLAL2</name>
<evidence type="ECO:0000313" key="8">
    <source>
        <dbReference type="Proteomes" id="UP000016922"/>
    </source>
</evidence>
<keyword evidence="4 5" id="KW-0408">Iron</keyword>
<dbReference type="GO" id="GO:0004497">
    <property type="term" value="F:monooxygenase activity"/>
    <property type="evidence" value="ECO:0007669"/>
    <property type="project" value="UniProtKB-KW"/>
</dbReference>
<feature type="binding site" description="axial binding residue" evidence="5">
    <location>
        <position position="436"/>
    </location>
    <ligand>
        <name>heme</name>
        <dbReference type="ChEBI" id="CHEBI:30413"/>
    </ligand>
    <ligandPart>
        <name>Fe</name>
        <dbReference type="ChEBI" id="CHEBI:18248"/>
    </ligandPart>
</feature>
<evidence type="ECO:0000256" key="6">
    <source>
        <dbReference type="RuleBase" id="RU000461"/>
    </source>
</evidence>
<organism evidence="7 8">
    <name type="scientific">Glarea lozoyensis (strain ATCC 20868 / MF5171)</name>
    <dbReference type="NCBI Taxonomy" id="1116229"/>
    <lineage>
        <taxon>Eukaryota</taxon>
        <taxon>Fungi</taxon>
        <taxon>Dikarya</taxon>
        <taxon>Ascomycota</taxon>
        <taxon>Pezizomycotina</taxon>
        <taxon>Leotiomycetes</taxon>
        <taxon>Helotiales</taxon>
        <taxon>Helotiaceae</taxon>
        <taxon>Glarea</taxon>
    </lineage>
</organism>
<dbReference type="HOGENOM" id="CLU_018012_4_2_1"/>
<keyword evidence="8" id="KW-1185">Reference proteome</keyword>
<dbReference type="OMA" id="YEHNTSH"/>
<dbReference type="PANTHER" id="PTHR47582">
    <property type="entry name" value="P450, PUTATIVE (EUROFUNG)-RELATED"/>
    <property type="match status" value="1"/>
</dbReference>
<comment type="cofactor">
    <cofactor evidence="1 5">
        <name>heme</name>
        <dbReference type="ChEBI" id="CHEBI:30413"/>
    </cofactor>
</comment>
<keyword evidence="6" id="KW-0560">Oxidoreductase</keyword>
<dbReference type="GeneID" id="19461473"/>
<dbReference type="InterPro" id="IPR053007">
    <property type="entry name" value="CYP450_monoxygenase_sec-met"/>
</dbReference>
<dbReference type="Proteomes" id="UP000016922">
    <property type="component" value="Unassembled WGS sequence"/>
</dbReference>
<proteinExistence type="inferred from homology"/>
<dbReference type="CDD" id="cd11040">
    <property type="entry name" value="CYP7_CYP8-like"/>
    <property type="match status" value="1"/>
</dbReference>
<dbReference type="GO" id="GO:0016705">
    <property type="term" value="F:oxidoreductase activity, acting on paired donors, with incorporation or reduction of molecular oxygen"/>
    <property type="evidence" value="ECO:0007669"/>
    <property type="project" value="InterPro"/>
</dbReference>
<dbReference type="KEGG" id="glz:GLAREA_02416"/>
<evidence type="ECO:0000256" key="5">
    <source>
        <dbReference type="PIRSR" id="PIRSR602403-1"/>
    </source>
</evidence>
<evidence type="ECO:0000256" key="3">
    <source>
        <dbReference type="ARBA" id="ARBA00022723"/>
    </source>
</evidence>
<dbReference type="STRING" id="1116229.S3DIX6"/>
<dbReference type="GO" id="GO:0005506">
    <property type="term" value="F:iron ion binding"/>
    <property type="evidence" value="ECO:0007669"/>
    <property type="project" value="InterPro"/>
</dbReference>
<dbReference type="GO" id="GO:0020037">
    <property type="term" value="F:heme binding"/>
    <property type="evidence" value="ECO:0007669"/>
    <property type="project" value="InterPro"/>
</dbReference>
<evidence type="ECO:0000256" key="4">
    <source>
        <dbReference type="ARBA" id="ARBA00023004"/>
    </source>
</evidence>
<dbReference type="SUPFAM" id="SSF48264">
    <property type="entry name" value="Cytochrome P450"/>
    <property type="match status" value="1"/>
</dbReference>